<sequence>MKKYIHKLILLGGLLALGASCDSEAELTTLKAVSFPSAIQVSSSSLVLTEDTADNTALLISWPQVTFPIAAPVTYAIQFDLIGDTSGANAWQKAKRIEVGSDVLSKSFIERDLNKIATDLGLEPNVAGKLVVRVEAAMDRKIYSDPVTLTVTPYEKSVVFGEIYMPGSYQGWAIETAAALTAIQKGIYQGYMTVAVGAGPGFKLNTARNWAQFYGAGDTNTDLKNMSDTDFSLPGSGSYQIKVNLNTSKWSFTPYAWGIVGPATATADQTATDANYGWNHSVPMSYDHQAKTWKVTANLLPGALKFRLDDKWDVNYGPADASTNTINKDNGNAYTINEAGTYEVTFTINETDPATTGYPATATCTIVKK</sequence>
<dbReference type="Pfam" id="PF14292">
    <property type="entry name" value="SusE"/>
    <property type="match status" value="1"/>
</dbReference>
<gene>
    <name evidence="3" type="ORF">SAMN05444484_10276</name>
</gene>
<feature type="domain" description="SusE outer membrane protein" evidence="2">
    <location>
        <begin position="34"/>
        <end position="134"/>
    </location>
</feature>
<dbReference type="STRING" id="946677.SAMN05444484_10276"/>
<evidence type="ECO:0000256" key="1">
    <source>
        <dbReference type="SAM" id="SignalP"/>
    </source>
</evidence>
<dbReference type="Gene3D" id="2.60.40.3620">
    <property type="match status" value="2"/>
</dbReference>
<feature type="signal peptide" evidence="1">
    <location>
        <begin position="1"/>
        <end position="25"/>
    </location>
</feature>
<name>A0A1M7CA03_9FLAO</name>
<proteinExistence type="predicted"/>
<dbReference type="RefSeq" id="WP_068842302.1">
    <property type="nucleotide sequence ID" value="NZ_FRBT01000002.1"/>
</dbReference>
<feature type="chain" id="PRO_5009924501" evidence="1">
    <location>
        <begin position="26"/>
        <end position="369"/>
    </location>
</feature>
<accession>A0A1M7CA03</accession>
<dbReference type="InterPro" id="IPR025970">
    <property type="entry name" value="SusE"/>
</dbReference>
<organism evidence="3 4">
    <name type="scientific">Flavobacterium chilense</name>
    <dbReference type="NCBI Taxonomy" id="946677"/>
    <lineage>
        <taxon>Bacteria</taxon>
        <taxon>Pseudomonadati</taxon>
        <taxon>Bacteroidota</taxon>
        <taxon>Flavobacteriia</taxon>
        <taxon>Flavobacteriales</taxon>
        <taxon>Flavobacteriaceae</taxon>
        <taxon>Flavobacterium</taxon>
    </lineage>
</organism>
<keyword evidence="1" id="KW-0732">Signal</keyword>
<reference evidence="4" key="1">
    <citation type="submission" date="2016-11" db="EMBL/GenBank/DDBJ databases">
        <authorList>
            <person name="Varghese N."/>
            <person name="Submissions S."/>
        </authorList>
    </citation>
    <scope>NUCLEOTIDE SEQUENCE [LARGE SCALE GENOMIC DNA]</scope>
    <source>
        <strain evidence="4">DSM 24724</strain>
    </source>
</reference>
<dbReference type="PROSITE" id="PS51257">
    <property type="entry name" value="PROKAR_LIPOPROTEIN"/>
    <property type="match status" value="1"/>
</dbReference>
<dbReference type="AlphaFoldDB" id="A0A1M7CA03"/>
<evidence type="ECO:0000313" key="4">
    <source>
        <dbReference type="Proteomes" id="UP000184028"/>
    </source>
</evidence>
<dbReference type="OrthoDB" id="975117at2"/>
<dbReference type="EMBL" id="FRBT01000002">
    <property type="protein sequence ID" value="SHL63966.1"/>
    <property type="molecule type" value="Genomic_DNA"/>
</dbReference>
<protein>
    <submittedName>
        <fullName evidence="3">SusE outer membrane protein</fullName>
    </submittedName>
</protein>
<evidence type="ECO:0000313" key="3">
    <source>
        <dbReference type="EMBL" id="SHL63966.1"/>
    </source>
</evidence>
<evidence type="ECO:0000259" key="2">
    <source>
        <dbReference type="Pfam" id="PF14292"/>
    </source>
</evidence>
<dbReference type="CDD" id="cd12967">
    <property type="entry name" value="CBM_SusE-F_like_u1"/>
    <property type="match status" value="1"/>
</dbReference>
<keyword evidence="4" id="KW-1185">Reference proteome</keyword>
<dbReference type="Proteomes" id="UP000184028">
    <property type="component" value="Unassembled WGS sequence"/>
</dbReference>